<dbReference type="PATRIC" id="fig|246787.4.peg.5587"/>
<feature type="signal peptide" evidence="1">
    <location>
        <begin position="1"/>
        <end position="19"/>
    </location>
</feature>
<reference evidence="3 4" key="1">
    <citation type="journal article" date="2015" name="Science">
        <title>Genetic determinants of in vivo fitness and diet responsiveness in multiple human gut Bacteroides.</title>
        <authorList>
            <person name="Wu M."/>
            <person name="McNulty N.P."/>
            <person name="Rodionov D.A."/>
            <person name="Khoroshkin M.S."/>
            <person name="Griffin N.W."/>
            <person name="Cheng J."/>
            <person name="Latreille P."/>
            <person name="Kerstetter R.A."/>
            <person name="Terrapon N."/>
            <person name="Henrissat B."/>
            <person name="Osterman A.L."/>
            <person name="Gordon J.I."/>
        </authorList>
    </citation>
    <scope>NUCLEOTIDE SEQUENCE [LARGE SCALE GENOMIC DNA]</scope>
    <source>
        <strain evidence="3 4">WH2</strain>
    </source>
</reference>
<evidence type="ECO:0000313" key="4">
    <source>
        <dbReference type="Proteomes" id="UP000061809"/>
    </source>
</evidence>
<evidence type="ECO:0000313" key="3">
    <source>
        <dbReference type="EMBL" id="ALJ62614.1"/>
    </source>
</evidence>
<feature type="domain" description="Lipocalin-like" evidence="2">
    <location>
        <begin position="27"/>
        <end position="118"/>
    </location>
</feature>
<proteinExistence type="predicted"/>
<dbReference type="Pfam" id="PF12702">
    <property type="entry name" value="Lipocalin_3"/>
    <property type="match status" value="1"/>
</dbReference>
<dbReference type="PROSITE" id="PS51257">
    <property type="entry name" value="PROKAR_LIPOPROTEIN"/>
    <property type="match status" value="1"/>
</dbReference>
<dbReference type="KEGG" id="bcel:BcellWH2_05414"/>
<dbReference type="EMBL" id="CP012801">
    <property type="protein sequence ID" value="ALJ62614.1"/>
    <property type="molecule type" value="Genomic_DNA"/>
</dbReference>
<sequence length="119" mass="13127">MKKQIFSMAVMAVIFAACGGRTKTPVTVVGSWVMPINGQPGEVQGIKLEENGEASSINMHTLIYKEWEQQGDQLYLTVKSIGNGIEIEGVDTLKIDKLTPDSLVLSSNYGYTLEYVRQK</sequence>
<organism evidence="3 4">
    <name type="scientific">Bacteroides cellulosilyticus</name>
    <dbReference type="NCBI Taxonomy" id="246787"/>
    <lineage>
        <taxon>Bacteria</taxon>
        <taxon>Pseudomonadati</taxon>
        <taxon>Bacteroidota</taxon>
        <taxon>Bacteroidia</taxon>
        <taxon>Bacteroidales</taxon>
        <taxon>Bacteroidaceae</taxon>
        <taxon>Bacteroides</taxon>
    </lineage>
</organism>
<dbReference type="RefSeq" id="WP_029428102.1">
    <property type="nucleotide sequence ID" value="NZ_CP012801.1"/>
</dbReference>
<gene>
    <name evidence="3" type="ORF">BcellWH2_05414</name>
</gene>
<dbReference type="Proteomes" id="UP000061809">
    <property type="component" value="Chromosome"/>
</dbReference>
<evidence type="ECO:0000256" key="1">
    <source>
        <dbReference type="SAM" id="SignalP"/>
    </source>
</evidence>
<evidence type="ECO:0000259" key="2">
    <source>
        <dbReference type="Pfam" id="PF12702"/>
    </source>
</evidence>
<name>A0A0P0GJ19_9BACE</name>
<feature type="chain" id="PRO_5006047732" evidence="1">
    <location>
        <begin position="20"/>
        <end position="119"/>
    </location>
</feature>
<protein>
    <submittedName>
        <fullName evidence="3">Lipocalin-like protein</fullName>
    </submittedName>
</protein>
<dbReference type="AlphaFoldDB" id="A0A0P0GJ19"/>
<dbReference type="InterPro" id="IPR024311">
    <property type="entry name" value="Lipocalin-like"/>
</dbReference>
<dbReference type="Gene3D" id="2.40.128.280">
    <property type="match status" value="1"/>
</dbReference>
<accession>A0A0P0GJ19</accession>
<keyword evidence="1" id="KW-0732">Signal</keyword>